<dbReference type="RefSeq" id="WP_268073591.1">
    <property type="nucleotide sequence ID" value="NZ_CP109965.1"/>
</dbReference>
<accession>A0ABY7AIE5</accession>
<feature type="transmembrane region" description="Helical" evidence="1">
    <location>
        <begin position="6"/>
        <end position="28"/>
    </location>
</feature>
<feature type="transmembrane region" description="Helical" evidence="1">
    <location>
        <begin position="79"/>
        <end position="98"/>
    </location>
</feature>
<proteinExistence type="predicted"/>
<dbReference type="EMBL" id="CP109965">
    <property type="protein sequence ID" value="WAJ69373.1"/>
    <property type="molecule type" value="Genomic_DNA"/>
</dbReference>
<feature type="transmembrane region" description="Helical" evidence="1">
    <location>
        <begin position="127"/>
        <end position="154"/>
    </location>
</feature>
<gene>
    <name evidence="2" type="ORF">OLW01_09280</name>
</gene>
<keyword evidence="3" id="KW-1185">Reference proteome</keyword>
<evidence type="ECO:0008006" key="4">
    <source>
        <dbReference type="Google" id="ProtNLM"/>
    </source>
</evidence>
<feature type="transmembrane region" description="Helical" evidence="1">
    <location>
        <begin position="105"/>
        <end position="121"/>
    </location>
</feature>
<reference evidence="2" key="1">
    <citation type="submission" date="2022-10" db="EMBL/GenBank/DDBJ databases">
        <title>Catenovulum adriacola sp. nov. isolated in the Harbour of Susak.</title>
        <authorList>
            <person name="Schoch T."/>
            <person name="Reich S.J."/>
            <person name="Stoeferle S."/>
            <person name="Flaiz M."/>
            <person name="Kazda M."/>
            <person name="Riedel C.U."/>
            <person name="Duerre P."/>
        </authorList>
    </citation>
    <scope>NUCLEOTIDE SEQUENCE</scope>
    <source>
        <strain evidence="2">TS8</strain>
    </source>
</reference>
<feature type="transmembrane region" description="Helical" evidence="1">
    <location>
        <begin position="40"/>
        <end position="59"/>
    </location>
</feature>
<feature type="transmembrane region" description="Helical" evidence="1">
    <location>
        <begin position="318"/>
        <end position="339"/>
    </location>
</feature>
<feature type="transmembrane region" description="Helical" evidence="1">
    <location>
        <begin position="258"/>
        <end position="282"/>
    </location>
</feature>
<organism evidence="2 3">
    <name type="scientific">Catenovulum adriaticum</name>
    <dbReference type="NCBI Taxonomy" id="2984846"/>
    <lineage>
        <taxon>Bacteria</taxon>
        <taxon>Pseudomonadati</taxon>
        <taxon>Pseudomonadota</taxon>
        <taxon>Gammaproteobacteria</taxon>
        <taxon>Alteromonadales</taxon>
        <taxon>Alteromonadaceae</taxon>
        <taxon>Catenovulum</taxon>
    </lineage>
</organism>
<protein>
    <recommendedName>
        <fullName evidence="4">Oligosaccharide repeat unit polymerase</fullName>
    </recommendedName>
</protein>
<feature type="transmembrane region" description="Helical" evidence="1">
    <location>
        <begin position="161"/>
        <end position="181"/>
    </location>
</feature>
<evidence type="ECO:0000256" key="1">
    <source>
        <dbReference type="SAM" id="Phobius"/>
    </source>
</evidence>
<name>A0ABY7AIE5_9ALTE</name>
<evidence type="ECO:0000313" key="2">
    <source>
        <dbReference type="EMBL" id="WAJ69373.1"/>
    </source>
</evidence>
<keyword evidence="1" id="KW-0472">Membrane</keyword>
<dbReference type="Proteomes" id="UP001163726">
    <property type="component" value="Chromosome"/>
</dbReference>
<evidence type="ECO:0000313" key="3">
    <source>
        <dbReference type="Proteomes" id="UP001163726"/>
    </source>
</evidence>
<sequence length="346" mass="39826">MNAILLAIVGWSVLGKLFAIVILCGGLIKSFQSLKVSQVVLVTGVLFVDMFEMLYLQQFKEPLFLLLLLSFLKVDLSRTPRLFLLSFAVVVTLVLLSSIEKSQKTIVIFFVMALLIYIYNIKYPRVLMTAICLFLYLFVLKSEMLLLTVVLLWAVRLARSLSFFSMCLITIVLYVLMWKLFEFYSIEVSGLIFFLEGANLWRIFSNIYVIECFTVDLPKSILGIQTKACGEPYLQAFWRESQTFINNFYISDGTPQGILFRLVFEYGIFGIIYGVFLLAIISSGVEEFERRGHGYFRDFLCVIMLIALFFQSWFGNPIFWTVCAIIFGTCRTNSCFWALKIGRKAR</sequence>
<feature type="transmembrane region" description="Helical" evidence="1">
    <location>
        <begin position="294"/>
        <end position="312"/>
    </location>
</feature>
<keyword evidence="1" id="KW-0812">Transmembrane</keyword>
<keyword evidence="1" id="KW-1133">Transmembrane helix</keyword>